<keyword evidence="5" id="KW-1278">Translocase</keyword>
<dbReference type="InterPro" id="IPR027417">
    <property type="entry name" value="P-loop_NTPase"/>
</dbReference>
<keyword evidence="3" id="KW-0547">Nucleotide-binding</keyword>
<evidence type="ECO:0000256" key="5">
    <source>
        <dbReference type="ARBA" id="ARBA00022967"/>
    </source>
</evidence>
<dbReference type="AlphaFoldDB" id="D5V0P0"/>
<name>D5V0P0_ARCNC</name>
<dbReference type="InterPro" id="IPR008995">
    <property type="entry name" value="Mo/tungstate-bd_C_term_dom"/>
</dbReference>
<accession>D5V0P0</accession>
<evidence type="ECO:0000256" key="1">
    <source>
        <dbReference type="ARBA" id="ARBA00022448"/>
    </source>
</evidence>
<dbReference type="PANTHER" id="PTHR43875:SF15">
    <property type="entry name" value="TREHALOSE IMPORT ATP-BINDING PROTEIN SUGC"/>
    <property type="match status" value="1"/>
</dbReference>
<evidence type="ECO:0000256" key="4">
    <source>
        <dbReference type="ARBA" id="ARBA00022840"/>
    </source>
</evidence>
<sequence length="356" mass="39809">MKSTQFHGTQIQLEACAKTFDNTQVLEPFTLEIKGGETIVLLGPSGCGKTTLLRIIAGLEEVDKGGKILFDGEDVTSLPIEKRNIGMVFQSYALFPNMNVRDNIAYGLKVQKMKKEQIDIRVNEMLEMMNITNLAERRINQLSGGQCQRVALARAIATHPRVLLLDEPLSALDALLRNNLRVEINSLLKRLGITAIYVTHDQEEAMELGDRIVVMNSGKVSQIGTPIELYHQPSNNFTAEFIGTINRFSGKFNSGFLSINGHQFSHSSSSLKDESHVDVLFRPEDVIISDSIDTPFKGILKNSLFLGNRTKLIVDMQSEREVVIETDNHNIYSIGQEIKFTINESFLILMPKEGQL</sequence>
<dbReference type="SUPFAM" id="SSF50331">
    <property type="entry name" value="MOP-like"/>
    <property type="match status" value="1"/>
</dbReference>
<protein>
    <submittedName>
        <fullName evidence="8">ABC transporter related protein</fullName>
    </submittedName>
</protein>
<dbReference type="Pfam" id="PF08402">
    <property type="entry name" value="TOBE_2"/>
    <property type="match status" value="1"/>
</dbReference>
<dbReference type="InterPro" id="IPR012340">
    <property type="entry name" value="NA-bd_OB-fold"/>
</dbReference>
<dbReference type="FunFam" id="3.40.50.300:FF:000042">
    <property type="entry name" value="Maltose/maltodextrin ABC transporter, ATP-binding protein"/>
    <property type="match status" value="1"/>
</dbReference>
<evidence type="ECO:0000313" key="8">
    <source>
        <dbReference type="EMBL" id="ADG93852.1"/>
    </source>
</evidence>
<evidence type="ECO:0000256" key="3">
    <source>
        <dbReference type="ARBA" id="ARBA00022741"/>
    </source>
</evidence>
<dbReference type="EMBL" id="CP001999">
    <property type="protein sequence ID" value="ADG93852.1"/>
    <property type="molecule type" value="Genomic_DNA"/>
</dbReference>
<dbReference type="HOGENOM" id="CLU_000604_1_1_7"/>
<proteinExistence type="predicted"/>
<dbReference type="Pfam" id="PF00005">
    <property type="entry name" value="ABC_tran"/>
    <property type="match status" value="1"/>
</dbReference>
<dbReference type="STRING" id="572480.Arnit_2200"/>
<dbReference type="GO" id="GO:0016887">
    <property type="term" value="F:ATP hydrolysis activity"/>
    <property type="evidence" value="ECO:0007669"/>
    <property type="project" value="InterPro"/>
</dbReference>
<dbReference type="PROSITE" id="PS00211">
    <property type="entry name" value="ABC_TRANSPORTER_1"/>
    <property type="match status" value="1"/>
</dbReference>
<evidence type="ECO:0000256" key="6">
    <source>
        <dbReference type="ARBA" id="ARBA00023136"/>
    </source>
</evidence>
<dbReference type="InterPro" id="IPR047641">
    <property type="entry name" value="ABC_transpr_MalK/UgpC-like"/>
</dbReference>
<evidence type="ECO:0000256" key="2">
    <source>
        <dbReference type="ARBA" id="ARBA00022475"/>
    </source>
</evidence>
<gene>
    <name evidence="8" type="ordered locus">Arnit_2200</name>
</gene>
<dbReference type="GO" id="GO:0005524">
    <property type="term" value="F:ATP binding"/>
    <property type="evidence" value="ECO:0007669"/>
    <property type="project" value="UniProtKB-KW"/>
</dbReference>
<organism evidence="8 9">
    <name type="scientific">Arcobacter nitrofigilis (strain ATCC 33309 / DSM 7299 / CCUG 15893 / LMG 7604 / NCTC 12251 / CI)</name>
    <name type="common">Campylobacter nitrofigilis</name>
    <dbReference type="NCBI Taxonomy" id="572480"/>
    <lineage>
        <taxon>Bacteria</taxon>
        <taxon>Pseudomonadati</taxon>
        <taxon>Campylobacterota</taxon>
        <taxon>Epsilonproteobacteria</taxon>
        <taxon>Campylobacterales</taxon>
        <taxon>Arcobacteraceae</taxon>
        <taxon>Arcobacter</taxon>
    </lineage>
</organism>
<dbReference type="PANTHER" id="PTHR43875">
    <property type="entry name" value="MALTODEXTRIN IMPORT ATP-BINDING PROTEIN MSMX"/>
    <property type="match status" value="1"/>
</dbReference>
<dbReference type="KEGG" id="ant:Arnit_2200"/>
<dbReference type="OrthoDB" id="9809450at2"/>
<dbReference type="SUPFAM" id="SSF52540">
    <property type="entry name" value="P-loop containing nucleoside triphosphate hydrolases"/>
    <property type="match status" value="1"/>
</dbReference>
<keyword evidence="9" id="KW-1185">Reference proteome</keyword>
<keyword evidence="6" id="KW-0472">Membrane</keyword>
<dbReference type="SMART" id="SM00382">
    <property type="entry name" value="AAA"/>
    <property type="match status" value="1"/>
</dbReference>
<evidence type="ECO:0000313" key="9">
    <source>
        <dbReference type="Proteomes" id="UP000000939"/>
    </source>
</evidence>
<dbReference type="eggNOG" id="COG3842">
    <property type="taxonomic scope" value="Bacteria"/>
</dbReference>
<dbReference type="Gene3D" id="2.40.50.100">
    <property type="match status" value="1"/>
</dbReference>
<reference evidence="8 9" key="1">
    <citation type="journal article" date="2010" name="Stand. Genomic Sci.">
        <title>Complete genome sequence of Arcobacter nitrofigilis type strain (CI).</title>
        <authorList>
            <person name="Pati A."/>
            <person name="Gronow S."/>
            <person name="Lapidus A."/>
            <person name="Copeland A."/>
            <person name="Glavina Del Rio T."/>
            <person name="Nolan M."/>
            <person name="Lucas S."/>
            <person name="Tice H."/>
            <person name="Cheng J.F."/>
            <person name="Han C."/>
            <person name="Chertkov O."/>
            <person name="Bruce D."/>
            <person name="Tapia R."/>
            <person name="Goodwin L."/>
            <person name="Pitluck S."/>
            <person name="Liolios K."/>
            <person name="Ivanova N."/>
            <person name="Mavromatis K."/>
            <person name="Chen A."/>
            <person name="Palaniappan K."/>
            <person name="Land M."/>
            <person name="Hauser L."/>
            <person name="Chang Y.J."/>
            <person name="Jeffries C.D."/>
            <person name="Detter J.C."/>
            <person name="Rohde M."/>
            <person name="Goker M."/>
            <person name="Bristow J."/>
            <person name="Eisen J.A."/>
            <person name="Markowitz V."/>
            <person name="Hugenholtz P."/>
            <person name="Klenk H.P."/>
            <person name="Kyrpides N.C."/>
        </authorList>
    </citation>
    <scope>NUCLEOTIDE SEQUENCE [LARGE SCALE GENOMIC DNA]</scope>
    <source>
        <strain evidence="9">ATCC 33309 / DSM 7299 / CCUG 15893 / LMG 7604 / NCTC 12251 / CI</strain>
    </source>
</reference>
<dbReference type="RefSeq" id="WP_013135997.1">
    <property type="nucleotide sequence ID" value="NC_014166.1"/>
</dbReference>
<dbReference type="InterPro" id="IPR017871">
    <property type="entry name" value="ABC_transporter-like_CS"/>
</dbReference>
<feature type="domain" description="ABC transporter" evidence="7">
    <location>
        <begin position="11"/>
        <end position="242"/>
    </location>
</feature>
<keyword evidence="1" id="KW-0813">Transport</keyword>
<evidence type="ECO:0000259" key="7">
    <source>
        <dbReference type="PROSITE" id="PS50893"/>
    </source>
</evidence>
<dbReference type="GO" id="GO:0055052">
    <property type="term" value="C:ATP-binding cassette (ABC) transporter complex, substrate-binding subunit-containing"/>
    <property type="evidence" value="ECO:0007669"/>
    <property type="project" value="TreeGrafter"/>
</dbReference>
<keyword evidence="2" id="KW-1003">Cell membrane</keyword>
<dbReference type="Proteomes" id="UP000000939">
    <property type="component" value="Chromosome"/>
</dbReference>
<keyword evidence="4" id="KW-0067">ATP-binding</keyword>
<dbReference type="InterPro" id="IPR003439">
    <property type="entry name" value="ABC_transporter-like_ATP-bd"/>
</dbReference>
<dbReference type="InterPro" id="IPR003593">
    <property type="entry name" value="AAA+_ATPase"/>
</dbReference>
<dbReference type="PROSITE" id="PS50893">
    <property type="entry name" value="ABC_TRANSPORTER_2"/>
    <property type="match status" value="1"/>
</dbReference>
<dbReference type="Gene3D" id="3.40.50.300">
    <property type="entry name" value="P-loop containing nucleotide triphosphate hydrolases"/>
    <property type="match status" value="1"/>
</dbReference>
<dbReference type="GO" id="GO:0140359">
    <property type="term" value="F:ABC-type transporter activity"/>
    <property type="evidence" value="ECO:0007669"/>
    <property type="project" value="UniProtKB-ARBA"/>
</dbReference>
<dbReference type="InterPro" id="IPR013611">
    <property type="entry name" value="Transp-assoc_OB_typ2"/>
</dbReference>
<dbReference type="Gene3D" id="2.40.50.140">
    <property type="entry name" value="Nucleic acid-binding proteins"/>
    <property type="match status" value="1"/>
</dbReference>